<comment type="caution">
    <text evidence="3">The sequence shown here is derived from an EMBL/GenBank/DDBJ whole genome shotgun (WGS) entry which is preliminary data.</text>
</comment>
<gene>
    <name evidence="3" type="ORF">BBP83_03320</name>
</gene>
<evidence type="ECO:0000313" key="3">
    <source>
        <dbReference type="EMBL" id="ODA13852.1"/>
    </source>
</evidence>
<dbReference type="PRINTS" id="PR00111">
    <property type="entry name" value="ABHYDROLASE"/>
</dbReference>
<proteinExistence type="predicted"/>
<dbReference type="RefSeq" id="WP_068886751.1">
    <property type="nucleotide sequence ID" value="NZ_CBCRUU010000009.1"/>
</dbReference>
<dbReference type="Proteomes" id="UP000186553">
    <property type="component" value="Unassembled WGS sequence"/>
</dbReference>
<dbReference type="Gene3D" id="3.40.50.1820">
    <property type="entry name" value="alpha/beta hydrolase"/>
    <property type="match status" value="1"/>
</dbReference>
<accession>A0A1C3CYE0</accession>
<dbReference type="SUPFAM" id="SSF53474">
    <property type="entry name" value="alpha/beta-Hydrolases"/>
    <property type="match status" value="1"/>
</dbReference>
<evidence type="ECO:0000256" key="1">
    <source>
        <dbReference type="ARBA" id="ARBA00022801"/>
    </source>
</evidence>
<dbReference type="PANTHER" id="PTHR46118:SF4">
    <property type="entry name" value="PROTEIN ABHD11"/>
    <property type="match status" value="1"/>
</dbReference>
<dbReference type="EMBL" id="MBDL01000008">
    <property type="protein sequence ID" value="ODA13852.1"/>
    <property type="molecule type" value="Genomic_DNA"/>
</dbReference>
<keyword evidence="1" id="KW-0378">Hydrolase</keyword>
<reference evidence="3 4" key="1">
    <citation type="submission" date="2016-07" db="EMBL/GenBank/DDBJ databases">
        <title>Acinetobacter sp. ANC 4603.</title>
        <authorList>
            <person name="Radolfova-Krizova L."/>
            <person name="Nemec A."/>
        </authorList>
    </citation>
    <scope>NUCLEOTIDE SEQUENCE [LARGE SCALE GENOMIC DNA]</scope>
    <source>
        <strain evidence="3 4">ANC 4603</strain>
    </source>
</reference>
<dbReference type="STRING" id="1891224.BBP83_03320"/>
<evidence type="ECO:0000259" key="2">
    <source>
        <dbReference type="Pfam" id="PF00561"/>
    </source>
</evidence>
<protein>
    <submittedName>
        <fullName evidence="3">Acyl-CoA esterase</fullName>
    </submittedName>
</protein>
<dbReference type="InterPro" id="IPR000073">
    <property type="entry name" value="AB_hydrolase_1"/>
</dbReference>
<keyword evidence="4" id="KW-1185">Reference proteome</keyword>
<evidence type="ECO:0000313" key="4">
    <source>
        <dbReference type="Proteomes" id="UP000186553"/>
    </source>
</evidence>
<dbReference type="AlphaFoldDB" id="A0A1C3CYE0"/>
<dbReference type="PANTHER" id="PTHR46118">
    <property type="entry name" value="PROTEIN ABHD11"/>
    <property type="match status" value="1"/>
</dbReference>
<dbReference type="InterPro" id="IPR029058">
    <property type="entry name" value="AB_hydrolase_fold"/>
</dbReference>
<sequence length="254" mass="29016">MILNYDIHKNQNSQKFPIVFIHGLFGSLSNLSMLAREFLDTHTVVQLDVRNHGKSAQSSEMNYDLMAQDVLETLDELGLSHVSLIGHSMGGKIAMRVANLAPDRIQHLAVLDIAPFAYQQNHHDQIFKALFAVEQATIQTRQQAIEVMKQYLSEEMVIQFLLKSFSKGQWLFNVQALYDHYVDIIGWNMQSEWQEPALFLRGTASPYIGQPEYVDAIYQQFPYAKIVDIGGAGHWLHAEKTVEVLEQLQHYLNA</sequence>
<feature type="domain" description="AB hydrolase-1" evidence="2">
    <location>
        <begin position="17"/>
        <end position="113"/>
    </location>
</feature>
<organism evidence="3 4">
    <name type="scientific">Acinetobacter celticus</name>
    <dbReference type="NCBI Taxonomy" id="1891224"/>
    <lineage>
        <taxon>Bacteria</taxon>
        <taxon>Pseudomonadati</taxon>
        <taxon>Pseudomonadota</taxon>
        <taxon>Gammaproteobacteria</taxon>
        <taxon>Moraxellales</taxon>
        <taxon>Moraxellaceae</taxon>
        <taxon>Acinetobacter</taxon>
    </lineage>
</organism>
<dbReference type="Pfam" id="PF00561">
    <property type="entry name" value="Abhydrolase_1"/>
    <property type="match status" value="1"/>
</dbReference>
<dbReference type="OrthoDB" id="5380819at2"/>
<name>A0A1C3CYE0_9GAMM</name>
<dbReference type="GO" id="GO:0016787">
    <property type="term" value="F:hydrolase activity"/>
    <property type="evidence" value="ECO:0007669"/>
    <property type="project" value="UniProtKB-KW"/>
</dbReference>